<dbReference type="Gene3D" id="1.20.120.450">
    <property type="entry name" value="dinb family like domain"/>
    <property type="match status" value="1"/>
</dbReference>
<protein>
    <submittedName>
        <fullName evidence="2">DinB family protein</fullName>
    </submittedName>
</protein>
<organism evidence="2 3">
    <name type="scientific">Chitinophaga horti</name>
    <dbReference type="NCBI Taxonomy" id="2920382"/>
    <lineage>
        <taxon>Bacteria</taxon>
        <taxon>Pseudomonadati</taxon>
        <taxon>Bacteroidota</taxon>
        <taxon>Chitinophagia</taxon>
        <taxon>Chitinophagales</taxon>
        <taxon>Chitinophagaceae</taxon>
        <taxon>Chitinophaga</taxon>
    </lineage>
</organism>
<evidence type="ECO:0000313" key="2">
    <source>
        <dbReference type="EMBL" id="UYQ94560.1"/>
    </source>
</evidence>
<evidence type="ECO:0000313" key="3">
    <source>
        <dbReference type="Proteomes" id="UP001162741"/>
    </source>
</evidence>
<evidence type="ECO:0000259" key="1">
    <source>
        <dbReference type="Pfam" id="PF12867"/>
    </source>
</evidence>
<dbReference type="SUPFAM" id="SSF109854">
    <property type="entry name" value="DinB/YfiT-like putative metalloenzymes"/>
    <property type="match status" value="1"/>
</dbReference>
<dbReference type="RefSeq" id="WP_264282433.1">
    <property type="nucleotide sequence ID" value="NZ_CP107006.1"/>
</dbReference>
<feature type="domain" description="DinB-like" evidence="1">
    <location>
        <begin position="26"/>
        <end position="148"/>
    </location>
</feature>
<name>A0ABY6J4F6_9BACT</name>
<proteinExistence type="predicted"/>
<keyword evidence="3" id="KW-1185">Reference proteome</keyword>
<reference evidence="2" key="1">
    <citation type="submission" date="2022-10" db="EMBL/GenBank/DDBJ databases">
        <title>Chitinophaga sp. nov., isolated from soil.</title>
        <authorList>
            <person name="Jeon C.O."/>
        </authorList>
    </citation>
    <scope>NUCLEOTIDE SEQUENCE</scope>
    <source>
        <strain evidence="2">R8</strain>
    </source>
</reference>
<accession>A0ABY6J4F6</accession>
<gene>
    <name evidence="2" type="ORF">MKQ68_05575</name>
</gene>
<dbReference type="Pfam" id="PF12867">
    <property type="entry name" value="DinB_2"/>
    <property type="match status" value="1"/>
</dbReference>
<dbReference type="Proteomes" id="UP001162741">
    <property type="component" value="Chromosome"/>
</dbReference>
<dbReference type="InterPro" id="IPR024775">
    <property type="entry name" value="DinB-like"/>
</dbReference>
<sequence length="159" mass="18259">MTNKKTDVVTELVTLIKKGNAHVPLTDAVADLPAELRGKKVRGLPYSIWQLVDHLRFTQWDIVEFSTAEGHESPEWPAGYWSEHITEVSDELWNGALQQIAKDQERFFKLLKDRADELLQPFPWGSGQSLFREAVLIADHNAYHVGEIIVLRRLLDAWE</sequence>
<dbReference type="EMBL" id="CP107006">
    <property type="protein sequence ID" value="UYQ94560.1"/>
    <property type="molecule type" value="Genomic_DNA"/>
</dbReference>
<dbReference type="InterPro" id="IPR034660">
    <property type="entry name" value="DinB/YfiT-like"/>
</dbReference>